<feature type="transmembrane region" description="Helical" evidence="6">
    <location>
        <begin position="273"/>
        <end position="292"/>
    </location>
</feature>
<accession>A0A8H9GVU4</accession>
<evidence type="ECO:0000256" key="1">
    <source>
        <dbReference type="ARBA" id="ARBA00004127"/>
    </source>
</evidence>
<dbReference type="NCBIfam" id="TIGR04033">
    <property type="entry name" value="export_SdpB"/>
    <property type="match status" value="1"/>
</dbReference>
<keyword evidence="9" id="KW-1185">Reference proteome</keyword>
<dbReference type="GO" id="GO:0012505">
    <property type="term" value="C:endomembrane system"/>
    <property type="evidence" value="ECO:0007669"/>
    <property type="project" value="UniProtKB-SubCell"/>
</dbReference>
<name>A0A8H9GVU4_9ACTN</name>
<dbReference type="SMART" id="SM00752">
    <property type="entry name" value="HTTM"/>
    <property type="match status" value="1"/>
</dbReference>
<feature type="domain" description="HTTM-like" evidence="7">
    <location>
        <begin position="38"/>
        <end position="310"/>
    </location>
</feature>
<dbReference type="InterPro" id="IPR053934">
    <property type="entry name" value="HTTM_dom"/>
</dbReference>
<sequence length="368" mass="39383">MGMEKVQHGHALDGGAGEGHMLTGQLERLGGWVRPYVARPPWGTVLGLARTLLALGTLGTLLATPASVLLSPLAGGVRPPVCSGAGSLSLWCVLPSDRHELAKWVSIGVLAVVASGWRPTLTAIPHWWISWSFITSVTVQDGGDQVTAVLTLLLIPIALTDPRRWHWTPTAWRGVSETRRLVAVTAFFLIRVQVMVIYLHAGIAKLGVPEWVDGTAIFYWFRNVAFGAPELLRPVLDAMTDVPLLVALITWGSIVLEVLIGVALFLPRRAQVVLLFSGLLFHDAISALMGLWSFDAAMTAALVLYLSPIGANLAGVKNATRLWRKRNLSGGPGQPATAESAEPPKPESSSMIVSGGTGRELVRESEAG</sequence>
<reference evidence="8" key="2">
    <citation type="submission" date="2020-09" db="EMBL/GenBank/DDBJ databases">
        <authorList>
            <person name="Sun Q."/>
            <person name="Zhou Y."/>
        </authorList>
    </citation>
    <scope>NUCLEOTIDE SEQUENCE</scope>
    <source>
        <strain evidence="8">CGMCC 4.7138</strain>
    </source>
</reference>
<feature type="transmembrane region" description="Helical" evidence="6">
    <location>
        <begin position="181"/>
        <end position="201"/>
    </location>
</feature>
<keyword evidence="4 6" id="KW-0472">Membrane</keyword>
<feature type="transmembrane region" description="Helical" evidence="6">
    <location>
        <begin position="242"/>
        <end position="266"/>
    </location>
</feature>
<keyword evidence="2 6" id="KW-0812">Transmembrane</keyword>
<comment type="subcellular location">
    <subcellularLocation>
        <location evidence="1">Endomembrane system</location>
        <topology evidence="1">Multi-pass membrane protein</topology>
    </subcellularLocation>
</comment>
<evidence type="ECO:0000313" key="8">
    <source>
        <dbReference type="EMBL" id="GGO04895.1"/>
    </source>
</evidence>
<gene>
    <name evidence="8" type="primary">yitO</name>
    <name evidence="8" type="ORF">GCM10011574_16080</name>
</gene>
<dbReference type="OrthoDB" id="128729at2"/>
<evidence type="ECO:0000256" key="4">
    <source>
        <dbReference type="ARBA" id="ARBA00023136"/>
    </source>
</evidence>
<dbReference type="InterPro" id="IPR052964">
    <property type="entry name" value="Sporulation_signal_mat"/>
</dbReference>
<proteinExistence type="predicted"/>
<feature type="region of interest" description="Disordered" evidence="5">
    <location>
        <begin position="328"/>
        <end position="368"/>
    </location>
</feature>
<dbReference type="InterPro" id="IPR011020">
    <property type="entry name" value="HTTM-like"/>
</dbReference>
<dbReference type="Pfam" id="PF05090">
    <property type="entry name" value="HTTM"/>
    <property type="match status" value="1"/>
</dbReference>
<comment type="caution">
    <text evidence="8">The sequence shown here is derived from an EMBL/GenBank/DDBJ whole genome shotgun (WGS) entry which is preliminary data.</text>
</comment>
<dbReference type="Proteomes" id="UP000653480">
    <property type="component" value="Unassembled WGS sequence"/>
</dbReference>
<evidence type="ECO:0000256" key="5">
    <source>
        <dbReference type="SAM" id="MobiDB-lite"/>
    </source>
</evidence>
<feature type="transmembrane region" description="Helical" evidence="6">
    <location>
        <begin position="298"/>
        <end position="316"/>
    </location>
</feature>
<dbReference type="AlphaFoldDB" id="A0A8H9GVU4"/>
<evidence type="ECO:0000256" key="2">
    <source>
        <dbReference type="ARBA" id="ARBA00022692"/>
    </source>
</evidence>
<protein>
    <recommendedName>
        <fullName evidence="7">HTTM-like domain-containing protein</fullName>
    </recommendedName>
</protein>
<dbReference type="InterPro" id="IPR023894">
    <property type="entry name" value="Sporulation_SdpB"/>
</dbReference>
<evidence type="ECO:0000313" key="9">
    <source>
        <dbReference type="Proteomes" id="UP000653480"/>
    </source>
</evidence>
<evidence type="ECO:0000259" key="7">
    <source>
        <dbReference type="SMART" id="SM00752"/>
    </source>
</evidence>
<dbReference type="PANTHER" id="PTHR39535">
    <property type="entry name" value="SPORULATION-DELAYING PROTEIN SDPB"/>
    <property type="match status" value="1"/>
</dbReference>
<evidence type="ECO:0000256" key="6">
    <source>
        <dbReference type="SAM" id="Phobius"/>
    </source>
</evidence>
<keyword evidence="3 6" id="KW-1133">Transmembrane helix</keyword>
<dbReference type="EMBL" id="BMMN01000002">
    <property type="protein sequence ID" value="GGO04895.1"/>
    <property type="molecule type" value="Genomic_DNA"/>
</dbReference>
<evidence type="ECO:0000256" key="3">
    <source>
        <dbReference type="ARBA" id="ARBA00022989"/>
    </source>
</evidence>
<organism evidence="8 9">
    <name type="scientific">Microbispora bryophytorum</name>
    <dbReference type="NCBI Taxonomy" id="1460882"/>
    <lineage>
        <taxon>Bacteria</taxon>
        <taxon>Bacillati</taxon>
        <taxon>Actinomycetota</taxon>
        <taxon>Actinomycetes</taxon>
        <taxon>Streptosporangiales</taxon>
        <taxon>Streptosporangiaceae</taxon>
        <taxon>Microbispora</taxon>
    </lineage>
</organism>
<reference evidence="8" key="1">
    <citation type="journal article" date="2014" name="Int. J. Syst. Evol. Microbiol.">
        <title>Complete genome sequence of Corynebacterium casei LMG S-19264T (=DSM 44701T), isolated from a smear-ripened cheese.</title>
        <authorList>
            <consortium name="US DOE Joint Genome Institute (JGI-PGF)"/>
            <person name="Walter F."/>
            <person name="Albersmeier A."/>
            <person name="Kalinowski J."/>
            <person name="Ruckert C."/>
        </authorList>
    </citation>
    <scope>NUCLEOTIDE SEQUENCE</scope>
    <source>
        <strain evidence="8">CGMCC 4.7138</strain>
    </source>
</reference>
<dbReference type="PANTHER" id="PTHR39535:SF2">
    <property type="entry name" value="HTTM DOMAIN-CONTAINING PROTEIN"/>
    <property type="match status" value="1"/>
</dbReference>